<protein>
    <recommendedName>
        <fullName evidence="1">Fungal lipase-type domain-containing protein</fullName>
    </recommendedName>
</protein>
<dbReference type="SUPFAM" id="SSF53474">
    <property type="entry name" value="alpha/beta-Hydrolases"/>
    <property type="match status" value="1"/>
</dbReference>
<dbReference type="Pfam" id="PF01764">
    <property type="entry name" value="Lipase_3"/>
    <property type="match status" value="1"/>
</dbReference>
<dbReference type="RefSeq" id="XP_009034387.1">
    <property type="nucleotide sequence ID" value="XM_009036139.1"/>
</dbReference>
<dbReference type="InterPro" id="IPR029058">
    <property type="entry name" value="AB_hydrolase_fold"/>
</dbReference>
<keyword evidence="3" id="KW-1185">Reference proteome</keyword>
<evidence type="ECO:0000313" key="2">
    <source>
        <dbReference type="EMBL" id="EGB10800.1"/>
    </source>
</evidence>
<dbReference type="EMBL" id="GL833123">
    <property type="protein sequence ID" value="EGB10800.1"/>
    <property type="molecule type" value="Genomic_DNA"/>
</dbReference>
<evidence type="ECO:0000313" key="3">
    <source>
        <dbReference type="Proteomes" id="UP000002729"/>
    </source>
</evidence>
<organism evidence="3">
    <name type="scientific">Aureococcus anophagefferens</name>
    <name type="common">Harmful bloom alga</name>
    <dbReference type="NCBI Taxonomy" id="44056"/>
    <lineage>
        <taxon>Eukaryota</taxon>
        <taxon>Sar</taxon>
        <taxon>Stramenopiles</taxon>
        <taxon>Ochrophyta</taxon>
        <taxon>Pelagophyceae</taxon>
        <taxon>Pelagomonadales</taxon>
        <taxon>Pelagomonadaceae</taxon>
        <taxon>Aureococcus</taxon>
    </lineage>
</organism>
<dbReference type="InParanoid" id="F0Y1C2"/>
<dbReference type="Proteomes" id="UP000002729">
    <property type="component" value="Unassembled WGS sequence"/>
</dbReference>
<feature type="domain" description="Fungal lipase-type" evidence="1">
    <location>
        <begin position="1"/>
        <end position="41"/>
    </location>
</feature>
<dbReference type="OrthoDB" id="426718at2759"/>
<gene>
    <name evidence="2" type="ORF">AURANDRAFT_22062</name>
</gene>
<dbReference type="PANTHER" id="PTHR45908">
    <property type="entry name" value="PROTEIN CBG11750-RELATED"/>
    <property type="match status" value="1"/>
</dbReference>
<dbReference type="eggNOG" id="KOG4569">
    <property type="taxonomic scope" value="Eukaryota"/>
</dbReference>
<sequence length="102" mass="11202">VTTFGSPRLGDGHFVESYADAGLSETRVTHYRDCVPHLPLDDMFWLGYAHLPTEVYYDEDSTVATVCDGSGEDASCSDNCTLCTSVADHLYYLNVSLGYFAC</sequence>
<dbReference type="GO" id="GO:0006629">
    <property type="term" value="P:lipid metabolic process"/>
    <property type="evidence" value="ECO:0007669"/>
    <property type="project" value="InterPro"/>
</dbReference>
<feature type="non-terminal residue" evidence="2">
    <location>
        <position position="1"/>
    </location>
</feature>
<name>F0Y1C2_AURAN</name>
<evidence type="ECO:0000259" key="1">
    <source>
        <dbReference type="Pfam" id="PF01764"/>
    </source>
</evidence>
<reference evidence="2 3" key="1">
    <citation type="journal article" date="2011" name="Proc. Natl. Acad. Sci. U.S.A.">
        <title>Niche of harmful alga Aureococcus anophagefferens revealed through ecogenomics.</title>
        <authorList>
            <person name="Gobler C.J."/>
            <person name="Berry D.L."/>
            <person name="Dyhrman S.T."/>
            <person name="Wilhelm S.W."/>
            <person name="Salamov A."/>
            <person name="Lobanov A.V."/>
            <person name="Zhang Y."/>
            <person name="Collier J.L."/>
            <person name="Wurch L.L."/>
            <person name="Kustka A.B."/>
            <person name="Dill B.D."/>
            <person name="Shah M."/>
            <person name="VerBerkmoes N.C."/>
            <person name="Kuo A."/>
            <person name="Terry A."/>
            <person name="Pangilinan J."/>
            <person name="Lindquist E.A."/>
            <person name="Lucas S."/>
            <person name="Paulsen I.T."/>
            <person name="Hattenrath-Lehmann T.K."/>
            <person name="Talmage S.C."/>
            <person name="Walker E.A."/>
            <person name="Koch F."/>
            <person name="Burson A.M."/>
            <person name="Marcoval M.A."/>
            <person name="Tang Y.Z."/>
            <person name="Lecleir G.R."/>
            <person name="Coyne K.J."/>
            <person name="Berg G.M."/>
            <person name="Bertrand E.M."/>
            <person name="Saito M.A."/>
            <person name="Gladyshev V.N."/>
            <person name="Grigoriev I.V."/>
        </authorList>
    </citation>
    <scope>NUCLEOTIDE SEQUENCE [LARGE SCALE GENOMIC DNA]</scope>
    <source>
        <strain evidence="3">CCMP 1984</strain>
    </source>
</reference>
<accession>F0Y1C2</accession>
<dbReference type="PANTHER" id="PTHR45908:SF8">
    <property type="entry name" value="FUNGAL LIPASE-LIKE DOMAIN-CONTAINING PROTEIN"/>
    <property type="match status" value="1"/>
</dbReference>
<dbReference type="KEGG" id="aaf:AURANDRAFT_22062"/>
<dbReference type="InterPro" id="IPR002921">
    <property type="entry name" value="Fungal_lipase-type"/>
</dbReference>
<dbReference type="GeneID" id="20219546"/>
<dbReference type="AlphaFoldDB" id="F0Y1C2"/>
<dbReference type="Gene3D" id="3.40.50.1820">
    <property type="entry name" value="alpha/beta hydrolase"/>
    <property type="match status" value="1"/>
</dbReference>
<proteinExistence type="predicted"/>